<evidence type="ECO:0000256" key="9">
    <source>
        <dbReference type="HAMAP-Rule" id="MF_01106"/>
    </source>
</evidence>
<feature type="binding site" evidence="9">
    <location>
        <position position="183"/>
    </location>
    <ligand>
        <name>substrate</name>
    </ligand>
</feature>
<keyword evidence="7 9" id="KW-0012">Acyltransferase</keyword>
<feature type="site" description="Involved in the stabilization of negative charge on the oxyanion by the formation of the oxyanion hole" evidence="9">
    <location>
        <position position="145"/>
    </location>
</feature>
<evidence type="ECO:0000256" key="3">
    <source>
        <dbReference type="ARBA" id="ARBA00022571"/>
    </source>
</evidence>
<evidence type="ECO:0000313" key="11">
    <source>
        <dbReference type="Proteomes" id="UP000256424"/>
    </source>
</evidence>
<comment type="function">
    <text evidence="9">Catalyzes two activities which are involved in the cyclic version of arginine biosynthesis: the synthesis of N-acetylglutamate from glutamate and acetyl-CoA as the acetyl donor, and of ornithine by transacetylation between N(2)-acetylornithine and glutamate.</text>
</comment>
<comment type="catalytic activity">
    <reaction evidence="9">
        <text>L-glutamate + acetyl-CoA = N-acetyl-L-glutamate + CoA + H(+)</text>
        <dbReference type="Rhea" id="RHEA:24292"/>
        <dbReference type="ChEBI" id="CHEBI:15378"/>
        <dbReference type="ChEBI" id="CHEBI:29985"/>
        <dbReference type="ChEBI" id="CHEBI:44337"/>
        <dbReference type="ChEBI" id="CHEBI:57287"/>
        <dbReference type="ChEBI" id="CHEBI:57288"/>
        <dbReference type="EC" id="2.3.1.1"/>
    </reaction>
</comment>
<dbReference type="EMBL" id="NXLW01000004">
    <property type="protein sequence ID" value="RDU72862.1"/>
    <property type="molecule type" value="Genomic_DNA"/>
</dbReference>
<comment type="similarity">
    <text evidence="1 9">Belongs to the ArgJ family.</text>
</comment>
<feature type="binding site" evidence="9">
    <location>
        <position position="306"/>
    </location>
    <ligand>
        <name>substrate</name>
    </ligand>
</feature>
<dbReference type="GO" id="GO:0006592">
    <property type="term" value="P:ornithine biosynthetic process"/>
    <property type="evidence" value="ECO:0007669"/>
    <property type="project" value="TreeGrafter"/>
</dbReference>
<protein>
    <recommendedName>
        <fullName evidence="9">Arginine biosynthesis bifunctional protein ArgJ</fullName>
    </recommendedName>
    <domain>
        <recommendedName>
            <fullName evidence="9">Glutamate N-acetyltransferase</fullName>
            <ecNumber evidence="9">2.3.1.35</ecNumber>
        </recommendedName>
        <alternativeName>
            <fullName evidence="9">Ornithine acetyltransferase</fullName>
            <shortName evidence="9">OATase</shortName>
        </alternativeName>
        <alternativeName>
            <fullName evidence="9">Ornithine transacetylase</fullName>
        </alternativeName>
    </domain>
    <domain>
        <recommendedName>
            <fullName evidence="9">Amino-acid acetyltransferase</fullName>
            <ecNumber evidence="9">2.3.1.1</ecNumber>
        </recommendedName>
        <alternativeName>
            <fullName evidence="9">N-acetylglutamate synthase</fullName>
            <shortName evidence="9">AGSase</shortName>
        </alternativeName>
    </domain>
    <component>
        <recommendedName>
            <fullName evidence="9">Arginine biosynthesis bifunctional protein ArgJ alpha chain</fullName>
        </recommendedName>
    </component>
    <component>
        <recommendedName>
            <fullName evidence="9">Arginine biosynthesis bifunctional protein ArgJ beta chain</fullName>
        </recommendedName>
    </component>
</protein>
<organism evidence="10 11">
    <name type="scientific">Helicobacter aurati</name>
    <dbReference type="NCBI Taxonomy" id="137778"/>
    <lineage>
        <taxon>Bacteria</taxon>
        <taxon>Pseudomonadati</taxon>
        <taxon>Campylobacterota</taxon>
        <taxon>Epsilonproteobacteria</taxon>
        <taxon>Campylobacterales</taxon>
        <taxon>Helicobacteraceae</taxon>
        <taxon>Helicobacter</taxon>
    </lineage>
</organism>
<evidence type="ECO:0000256" key="7">
    <source>
        <dbReference type="ARBA" id="ARBA00023315"/>
    </source>
</evidence>
<keyword evidence="9" id="KW-0963">Cytoplasm</keyword>
<dbReference type="PANTHER" id="PTHR23100">
    <property type="entry name" value="ARGININE BIOSYNTHESIS BIFUNCTIONAL PROTEIN ARGJ"/>
    <property type="match status" value="1"/>
</dbReference>
<accession>A0A3D8J5U2</accession>
<dbReference type="GO" id="GO:0005737">
    <property type="term" value="C:cytoplasm"/>
    <property type="evidence" value="ECO:0007669"/>
    <property type="project" value="UniProtKB-SubCell"/>
</dbReference>
<gene>
    <name evidence="9" type="primary">argJ</name>
    <name evidence="10" type="ORF">CQA66_02950</name>
</gene>
<keyword evidence="4 9" id="KW-0028">Amino-acid biosynthesis</keyword>
<evidence type="ECO:0000256" key="5">
    <source>
        <dbReference type="ARBA" id="ARBA00022679"/>
    </source>
</evidence>
<comment type="pathway">
    <text evidence="9">Amino-acid biosynthesis; L-arginine biosynthesis; L-ornithine and N-acetyl-L-glutamate from L-glutamate and N(2)-acetyl-L-ornithine (cyclic): step 1/1.</text>
</comment>
<dbReference type="EC" id="2.3.1.1" evidence="9"/>
<dbReference type="FunFam" id="3.10.20.340:FF:000001">
    <property type="entry name" value="Arginine biosynthesis bifunctional protein ArgJ, chloroplastic"/>
    <property type="match status" value="1"/>
</dbReference>
<comment type="subcellular location">
    <subcellularLocation>
        <location evidence="9">Cytoplasm</location>
    </subcellularLocation>
</comment>
<dbReference type="GO" id="GO:0004042">
    <property type="term" value="F:L-glutamate N-acetyltransferase activity"/>
    <property type="evidence" value="ECO:0007669"/>
    <property type="project" value="UniProtKB-UniRule"/>
</dbReference>
<feature type="site" description="Cleavage; by autolysis" evidence="9">
    <location>
        <begin position="219"/>
        <end position="220"/>
    </location>
</feature>
<dbReference type="GO" id="GO:0006526">
    <property type="term" value="P:L-arginine biosynthetic process"/>
    <property type="evidence" value="ECO:0007669"/>
    <property type="project" value="UniProtKB-UniRule"/>
</dbReference>
<feature type="binding site" evidence="9">
    <location>
        <position position="437"/>
    </location>
    <ligand>
        <name>substrate</name>
    </ligand>
</feature>
<dbReference type="OrthoDB" id="9804242at2"/>
<feature type="chain" id="PRO_5023322153" description="Arginine biosynthesis bifunctional protein ArgJ alpha chain" evidence="9">
    <location>
        <begin position="1"/>
        <end position="219"/>
    </location>
</feature>
<comment type="caution">
    <text evidence="10">The sequence shown here is derived from an EMBL/GenBank/DDBJ whole genome shotgun (WGS) entry which is preliminary data.</text>
</comment>
<dbReference type="RefSeq" id="WP_104763138.1">
    <property type="nucleotide sequence ID" value="NZ_FZPM01000014.1"/>
</dbReference>
<dbReference type="InterPro" id="IPR002813">
    <property type="entry name" value="Arg_biosynth_ArgJ"/>
</dbReference>
<comment type="pathway">
    <text evidence="9">Amino-acid biosynthesis; L-arginine biosynthesis; N(2)-acetyl-L-ornithine from L-glutamate: step 1/4.</text>
</comment>
<reference evidence="10 11" key="1">
    <citation type="submission" date="2018-04" db="EMBL/GenBank/DDBJ databases">
        <title>Novel Campyloabacter and Helicobacter Species and Strains.</title>
        <authorList>
            <person name="Mannion A.J."/>
            <person name="Shen Z."/>
            <person name="Fox J.G."/>
        </authorList>
    </citation>
    <scope>NUCLEOTIDE SEQUENCE [LARGE SCALE GENOMIC DNA]</scope>
    <source>
        <strain evidence="10 11">MIT 97-5075</strain>
    </source>
</reference>
<evidence type="ECO:0000256" key="1">
    <source>
        <dbReference type="ARBA" id="ARBA00006774"/>
    </source>
</evidence>
<dbReference type="Gene3D" id="3.10.20.340">
    <property type="entry name" value="ArgJ beta chain, C-terminal domain"/>
    <property type="match status" value="1"/>
</dbReference>
<evidence type="ECO:0000256" key="4">
    <source>
        <dbReference type="ARBA" id="ARBA00022605"/>
    </source>
</evidence>
<dbReference type="EC" id="2.3.1.35" evidence="9"/>
<proteinExistence type="inferred from homology"/>
<feature type="active site" description="Nucleophile" evidence="9">
    <location>
        <position position="220"/>
    </location>
</feature>
<name>A0A3D8J5U2_9HELI</name>
<dbReference type="PANTHER" id="PTHR23100:SF0">
    <property type="entry name" value="ARGININE BIOSYNTHESIS BIFUNCTIONAL PROTEIN ARGJ, MITOCHONDRIAL"/>
    <property type="match status" value="1"/>
</dbReference>
<dbReference type="NCBIfam" id="TIGR00120">
    <property type="entry name" value="ArgJ"/>
    <property type="match status" value="1"/>
</dbReference>
<dbReference type="Gene3D" id="3.60.70.12">
    <property type="entry name" value="L-amino peptidase D-ALA esterase/amidase"/>
    <property type="match status" value="1"/>
</dbReference>
<dbReference type="Proteomes" id="UP000256424">
    <property type="component" value="Unassembled WGS sequence"/>
</dbReference>
<sequence length="437" mass="48212">MSKSEELSRGDCLQTEAKQGKVDNQLLQLEQKQKKFCKSGKLPRGFELSGIKSYIKYKNRFDLALVYSQEDCNAAGVWTQNSMQAACVLYNKSHIQNPIRAIMINSGCANACTGVQGDKNCFSLAKALANELQIDSTQVLLASTGVIGEQLPIERMFCAIPKLAASKATTRDSIKYASKAIMTTDTYPKTYGVKVSFGKLKGRIWGMAKGSGMIHPNMATLLGFILTDISIDKSLLQEALREVVQESFNQISVDGDTSTNDMIILLSNKAAKNQEITTQNRDYQEFKRALMQVCVSLAKQIAKDGEGATHLLEVILKGAKTKEQARRLSRAVISSNLVKTAIFGKDANWGRIICAMGYSEVAFDASKLHLVFASKNGKVTIVRNGVGVKFNENKARKILSASKVRMIIHLYDGEYEAKAWGCDLSYGYIRINADYRS</sequence>
<keyword evidence="6 9" id="KW-0068">Autocatalytic cleavage</keyword>
<dbReference type="FunFam" id="3.60.70.12:FF:000001">
    <property type="entry name" value="Arginine biosynthesis bifunctional protein ArgJ, chloroplastic"/>
    <property type="match status" value="1"/>
</dbReference>
<comment type="subunit">
    <text evidence="2 9">Heterotetramer of two alpha and two beta chains.</text>
</comment>
<dbReference type="UniPathway" id="UPA00068">
    <property type="reaction ID" value="UER00106"/>
</dbReference>
<dbReference type="SUPFAM" id="SSF56266">
    <property type="entry name" value="DmpA/ArgJ-like"/>
    <property type="match status" value="1"/>
</dbReference>
<keyword evidence="5 9" id="KW-0808">Transferase</keyword>
<feature type="binding site" evidence="9">
    <location>
        <position position="209"/>
    </location>
    <ligand>
        <name>substrate</name>
    </ligand>
</feature>
<keyword evidence="9" id="KW-0511">Multifunctional enzyme</keyword>
<feature type="site" description="Involved in the stabilization of negative charge on the oxyanion by the formation of the oxyanion hole" evidence="9">
    <location>
        <position position="144"/>
    </location>
</feature>
<keyword evidence="11" id="KW-1185">Reference proteome</keyword>
<evidence type="ECO:0000313" key="10">
    <source>
        <dbReference type="EMBL" id="RDU72862.1"/>
    </source>
</evidence>
<dbReference type="NCBIfam" id="NF003802">
    <property type="entry name" value="PRK05388.1"/>
    <property type="match status" value="1"/>
</dbReference>
<evidence type="ECO:0000256" key="2">
    <source>
        <dbReference type="ARBA" id="ARBA00011475"/>
    </source>
</evidence>
<evidence type="ECO:0000256" key="6">
    <source>
        <dbReference type="ARBA" id="ARBA00022813"/>
    </source>
</evidence>
<keyword evidence="3 9" id="KW-0055">Arginine biosynthesis</keyword>
<evidence type="ECO:0000256" key="8">
    <source>
        <dbReference type="ARBA" id="ARBA00049439"/>
    </source>
</evidence>
<feature type="chain" id="PRO_5023322154" description="Arginine biosynthesis bifunctional protein ArgJ beta chain" evidence="9">
    <location>
        <begin position="220"/>
        <end position="437"/>
    </location>
</feature>
<dbReference type="InterPro" id="IPR016117">
    <property type="entry name" value="ArgJ-like_dom_sf"/>
</dbReference>
<dbReference type="HAMAP" id="MF_01106">
    <property type="entry name" value="ArgJ"/>
    <property type="match status" value="1"/>
</dbReference>
<dbReference type="CDD" id="cd02152">
    <property type="entry name" value="OAT"/>
    <property type="match status" value="1"/>
</dbReference>
<dbReference type="GO" id="GO:0004358">
    <property type="term" value="F:L-glutamate N-acetyltransferase activity, acting on acetyl-L-ornithine as donor"/>
    <property type="evidence" value="ECO:0007669"/>
    <property type="project" value="UniProtKB-UniRule"/>
</dbReference>
<dbReference type="Pfam" id="PF01960">
    <property type="entry name" value="ArgJ"/>
    <property type="match status" value="1"/>
</dbReference>
<dbReference type="InterPro" id="IPR042195">
    <property type="entry name" value="ArgJ_beta_C"/>
</dbReference>
<feature type="binding site" evidence="9">
    <location>
        <position position="220"/>
    </location>
    <ligand>
        <name>substrate</name>
    </ligand>
</feature>
<dbReference type="AlphaFoldDB" id="A0A3D8J5U2"/>
<comment type="catalytic activity">
    <reaction evidence="8 9">
        <text>N(2)-acetyl-L-ornithine + L-glutamate = N-acetyl-L-glutamate + L-ornithine</text>
        <dbReference type="Rhea" id="RHEA:15349"/>
        <dbReference type="ChEBI" id="CHEBI:29985"/>
        <dbReference type="ChEBI" id="CHEBI:44337"/>
        <dbReference type="ChEBI" id="CHEBI:46911"/>
        <dbReference type="ChEBI" id="CHEBI:57805"/>
        <dbReference type="EC" id="2.3.1.35"/>
    </reaction>
</comment>
<feature type="binding site" evidence="9">
    <location>
        <position position="432"/>
    </location>
    <ligand>
        <name>substrate</name>
    </ligand>
</feature>